<dbReference type="Pfam" id="PF15465">
    <property type="entry name" value="DUF4634"/>
    <property type="match status" value="1"/>
</dbReference>
<dbReference type="CTD" id="101652586"/>
<dbReference type="RefSeq" id="XP_023572174.1">
    <property type="nucleotide sequence ID" value="XM_023716406.1"/>
</dbReference>
<dbReference type="InterPro" id="IPR027957">
    <property type="entry name" value="DUF4634"/>
</dbReference>
<keyword evidence="1" id="KW-0732">Signal</keyword>
<organism evidence="2 3">
    <name type="scientific">Octodon degus</name>
    <name type="common">Degu</name>
    <name type="synonym">Sciurus degus</name>
    <dbReference type="NCBI Taxonomy" id="10160"/>
    <lineage>
        <taxon>Eukaryota</taxon>
        <taxon>Metazoa</taxon>
        <taxon>Chordata</taxon>
        <taxon>Craniata</taxon>
        <taxon>Vertebrata</taxon>
        <taxon>Euteleostomi</taxon>
        <taxon>Mammalia</taxon>
        <taxon>Eutheria</taxon>
        <taxon>Euarchontoglires</taxon>
        <taxon>Glires</taxon>
        <taxon>Rodentia</taxon>
        <taxon>Hystricomorpha</taxon>
        <taxon>Octodontidae</taxon>
        <taxon>Octodon</taxon>
    </lineage>
</organism>
<accession>A0A6P6EIM5</accession>
<sequence>MDVLFTAILVVPLILGQEYKDEILVHEDYYEVIYYDTVTPTYAESRTEFGHWVQLAESSPPLPVVGPHPGCDVCPIEGERRPLPLCKMGVSQEEIGR</sequence>
<protein>
    <submittedName>
        <fullName evidence="3">Uncharacterized protein C1orf54 homolog isoform X2</fullName>
    </submittedName>
</protein>
<dbReference type="AlphaFoldDB" id="A0A6P6EIM5"/>
<keyword evidence="2" id="KW-1185">Reference proteome</keyword>
<proteinExistence type="predicted"/>
<dbReference type="Proteomes" id="UP000515203">
    <property type="component" value="Unplaced"/>
</dbReference>
<evidence type="ECO:0000313" key="2">
    <source>
        <dbReference type="Proteomes" id="UP000515203"/>
    </source>
</evidence>
<reference evidence="3" key="1">
    <citation type="submission" date="2025-08" db="UniProtKB">
        <authorList>
            <consortium name="RefSeq"/>
        </authorList>
    </citation>
    <scope>IDENTIFICATION</scope>
</reference>
<evidence type="ECO:0000313" key="3">
    <source>
        <dbReference type="RefSeq" id="XP_023572174.1"/>
    </source>
</evidence>
<feature type="chain" id="PRO_5028114868" evidence="1">
    <location>
        <begin position="17"/>
        <end position="97"/>
    </location>
</feature>
<dbReference type="PANTHER" id="PTHR37870">
    <property type="entry name" value="CHROMOSOME 1 OPEN READING FRAME 54"/>
    <property type="match status" value="1"/>
</dbReference>
<name>A0A6P6EIM5_OCTDE</name>
<dbReference type="GeneID" id="111817071"/>
<gene>
    <name evidence="3" type="primary">CUNH1orf54</name>
</gene>
<dbReference type="PANTHER" id="PTHR37870:SF1">
    <property type="entry name" value="CHROMOSOME 2 C1ORF54 HOMOLOG"/>
    <property type="match status" value="1"/>
</dbReference>
<feature type="signal peptide" evidence="1">
    <location>
        <begin position="1"/>
        <end position="16"/>
    </location>
</feature>
<evidence type="ECO:0000256" key="1">
    <source>
        <dbReference type="SAM" id="SignalP"/>
    </source>
</evidence>